<sequence>MMNPFFIKAIGETNLLFFAGIPFIRCLPREYYTFEMIGIRHRPPGNAFHDRDGVLQISYNSCVDVW</sequence>
<evidence type="ECO:0000313" key="1">
    <source>
        <dbReference type="EMBL" id="THD25866.1"/>
    </source>
</evidence>
<accession>A0A4E0RE87</accession>
<dbReference type="Proteomes" id="UP000230066">
    <property type="component" value="Unassembled WGS sequence"/>
</dbReference>
<dbReference type="EMBL" id="JXXN02000958">
    <property type="protein sequence ID" value="THD25866.1"/>
    <property type="molecule type" value="Genomic_DNA"/>
</dbReference>
<name>A0A4E0RE87_FASHE</name>
<organism evidence="1 2">
    <name type="scientific">Fasciola hepatica</name>
    <name type="common">Liver fluke</name>
    <dbReference type="NCBI Taxonomy" id="6192"/>
    <lineage>
        <taxon>Eukaryota</taxon>
        <taxon>Metazoa</taxon>
        <taxon>Spiralia</taxon>
        <taxon>Lophotrochozoa</taxon>
        <taxon>Platyhelminthes</taxon>
        <taxon>Trematoda</taxon>
        <taxon>Digenea</taxon>
        <taxon>Plagiorchiida</taxon>
        <taxon>Echinostomata</taxon>
        <taxon>Echinostomatoidea</taxon>
        <taxon>Fasciolidae</taxon>
        <taxon>Fasciola</taxon>
    </lineage>
</organism>
<keyword evidence="2" id="KW-1185">Reference proteome</keyword>
<evidence type="ECO:0000313" key="2">
    <source>
        <dbReference type="Proteomes" id="UP000230066"/>
    </source>
</evidence>
<dbReference type="AlphaFoldDB" id="A0A4E0RE87"/>
<gene>
    <name evidence="1" type="ORF">D915_003147</name>
</gene>
<comment type="caution">
    <text evidence="1">The sequence shown here is derived from an EMBL/GenBank/DDBJ whole genome shotgun (WGS) entry which is preliminary data.</text>
</comment>
<protein>
    <submittedName>
        <fullName evidence="1">Uncharacterized protein</fullName>
    </submittedName>
</protein>
<proteinExistence type="predicted"/>
<reference evidence="1" key="1">
    <citation type="submission" date="2019-03" db="EMBL/GenBank/DDBJ databases">
        <title>Improved annotation for the trematode Fasciola hepatica.</title>
        <authorList>
            <person name="Choi Y.-J."/>
            <person name="Martin J."/>
            <person name="Mitreva M."/>
        </authorList>
    </citation>
    <scope>NUCLEOTIDE SEQUENCE [LARGE SCALE GENOMIC DNA]</scope>
</reference>